<reference evidence="7" key="1">
    <citation type="submission" date="2017-07" db="EMBL/GenBank/DDBJ databases">
        <title>Taro Niue Genome Assembly and Annotation.</title>
        <authorList>
            <person name="Atibalentja N."/>
            <person name="Keating K."/>
            <person name="Fields C.J."/>
        </authorList>
    </citation>
    <scope>NUCLEOTIDE SEQUENCE</scope>
    <source>
        <strain evidence="7">Niue_2</strain>
        <tissue evidence="7">Leaf</tissue>
    </source>
</reference>
<evidence type="ECO:0000256" key="5">
    <source>
        <dbReference type="SAM" id="MobiDB-lite"/>
    </source>
</evidence>
<keyword evidence="2" id="KW-0645">Protease</keyword>
<dbReference type="InterPro" id="IPR038765">
    <property type="entry name" value="Papain-like_cys_pep_sf"/>
</dbReference>
<feature type="region of interest" description="Disordered" evidence="5">
    <location>
        <begin position="172"/>
        <end position="267"/>
    </location>
</feature>
<evidence type="ECO:0000256" key="4">
    <source>
        <dbReference type="ARBA" id="ARBA00022807"/>
    </source>
</evidence>
<accession>A0A843V033</accession>
<dbReference type="EMBL" id="NMUH01001131">
    <property type="protein sequence ID" value="MQL89245.1"/>
    <property type="molecule type" value="Genomic_DNA"/>
</dbReference>
<dbReference type="PANTHER" id="PTHR12606:SF1">
    <property type="entry name" value="UBIQUITIN-LIKE-SPECIFIC PROTEASE 1A"/>
    <property type="match status" value="1"/>
</dbReference>
<dbReference type="GO" id="GO:0016929">
    <property type="term" value="F:deSUMOylase activity"/>
    <property type="evidence" value="ECO:0007669"/>
    <property type="project" value="TreeGrafter"/>
</dbReference>
<evidence type="ECO:0000256" key="1">
    <source>
        <dbReference type="ARBA" id="ARBA00005234"/>
    </source>
</evidence>
<evidence type="ECO:0000259" key="6">
    <source>
        <dbReference type="Pfam" id="PF02902"/>
    </source>
</evidence>
<name>A0A843V033_COLES</name>
<sequence>MGIPHHSSPINLKADGTKASLRRILGSKQKMDRHNVLRKLTEYVPQEGELAVEISVKLWFALLCSCFFFPTSGRSELLSILAYLDDLHEMKSVNWATAIHEYLISAMRQCHEHVKAAGRPIKGLATIDDIHVHHFRNPPSDKHVLGILQELLRVSKQWREVMELQSGLLHLSPTATGAPYSFSTITRRSKDKYPTPRKEAGEAEKKRNEEEHKRKEVEEQKRKRNEEDEEKRKEEEEEKKRKEAEAEKNRKRHHISPSSLSRRVAAGMRKRRQPEIYTVCDLMFGGTLEGYDNFLSFKDIWDLLFVGQSESVITDCYVNTCLFLPRQENPQIFKTFGYLGVALKGYVQSCKDDKSKQQHFDYSFKTLDCAPTELELLFSPMHVGTNHWALLVINIKEKEFHVYDSLRNKDRLDIPKYVEELRRYMKDKHIDAENWLLRYPDPCPQ</sequence>
<gene>
    <name evidence="7" type="ORF">Taro_021816</name>
</gene>
<keyword evidence="3" id="KW-0378">Hydrolase</keyword>
<organism evidence="7 8">
    <name type="scientific">Colocasia esculenta</name>
    <name type="common">Wild taro</name>
    <name type="synonym">Arum esculentum</name>
    <dbReference type="NCBI Taxonomy" id="4460"/>
    <lineage>
        <taxon>Eukaryota</taxon>
        <taxon>Viridiplantae</taxon>
        <taxon>Streptophyta</taxon>
        <taxon>Embryophyta</taxon>
        <taxon>Tracheophyta</taxon>
        <taxon>Spermatophyta</taxon>
        <taxon>Magnoliopsida</taxon>
        <taxon>Liliopsida</taxon>
        <taxon>Araceae</taxon>
        <taxon>Aroideae</taxon>
        <taxon>Colocasieae</taxon>
        <taxon>Colocasia</taxon>
    </lineage>
</organism>
<evidence type="ECO:0000256" key="3">
    <source>
        <dbReference type="ARBA" id="ARBA00022801"/>
    </source>
</evidence>
<protein>
    <recommendedName>
        <fullName evidence="6">Ubiquitin-like protease family profile domain-containing protein</fullName>
    </recommendedName>
</protein>
<dbReference type="SUPFAM" id="SSF54001">
    <property type="entry name" value="Cysteine proteinases"/>
    <property type="match status" value="1"/>
</dbReference>
<dbReference type="GO" id="GO:0016926">
    <property type="term" value="P:protein desumoylation"/>
    <property type="evidence" value="ECO:0007669"/>
    <property type="project" value="TreeGrafter"/>
</dbReference>
<proteinExistence type="inferred from homology"/>
<feature type="domain" description="Ubiquitin-like protease family profile" evidence="6">
    <location>
        <begin position="372"/>
        <end position="445"/>
    </location>
</feature>
<evidence type="ECO:0000256" key="2">
    <source>
        <dbReference type="ARBA" id="ARBA00022670"/>
    </source>
</evidence>
<dbReference type="GO" id="GO:0006508">
    <property type="term" value="P:proteolysis"/>
    <property type="evidence" value="ECO:0007669"/>
    <property type="project" value="UniProtKB-KW"/>
</dbReference>
<dbReference type="AlphaFoldDB" id="A0A843V033"/>
<dbReference type="OrthoDB" id="693742at2759"/>
<keyword evidence="4" id="KW-0788">Thiol protease</keyword>
<dbReference type="GO" id="GO:0005634">
    <property type="term" value="C:nucleus"/>
    <property type="evidence" value="ECO:0007669"/>
    <property type="project" value="TreeGrafter"/>
</dbReference>
<comment type="similarity">
    <text evidence="1">Belongs to the peptidase C48 family.</text>
</comment>
<evidence type="ECO:0000313" key="7">
    <source>
        <dbReference type="EMBL" id="MQL89245.1"/>
    </source>
</evidence>
<feature type="compositionally biased region" description="Basic and acidic residues" evidence="5">
    <location>
        <begin position="191"/>
        <end position="248"/>
    </location>
</feature>
<dbReference type="Gene3D" id="3.40.395.10">
    <property type="entry name" value="Adenoviral Proteinase, Chain A"/>
    <property type="match status" value="1"/>
</dbReference>
<dbReference type="PANTHER" id="PTHR12606">
    <property type="entry name" value="SENTRIN/SUMO-SPECIFIC PROTEASE"/>
    <property type="match status" value="1"/>
</dbReference>
<dbReference type="Proteomes" id="UP000652761">
    <property type="component" value="Unassembled WGS sequence"/>
</dbReference>
<dbReference type="InterPro" id="IPR003653">
    <property type="entry name" value="Peptidase_C48_C"/>
</dbReference>
<dbReference type="Pfam" id="PF02902">
    <property type="entry name" value="Peptidase_C48"/>
    <property type="match status" value="1"/>
</dbReference>
<evidence type="ECO:0000313" key="8">
    <source>
        <dbReference type="Proteomes" id="UP000652761"/>
    </source>
</evidence>
<keyword evidence="8" id="KW-1185">Reference proteome</keyword>
<comment type="caution">
    <text evidence="7">The sequence shown here is derived from an EMBL/GenBank/DDBJ whole genome shotgun (WGS) entry which is preliminary data.</text>
</comment>